<feature type="binding site" evidence="7">
    <location>
        <position position="171"/>
    </location>
    <ligand>
        <name>heme b</name>
        <dbReference type="ChEBI" id="CHEBI:60344"/>
    </ligand>
</feature>
<dbReference type="KEGG" id="nve:5509139"/>
<protein>
    <recommendedName>
        <fullName evidence="2">heme oxygenase (biliverdin-producing)</fullName>
        <ecNumber evidence="2">1.14.14.18</ecNumber>
    </recommendedName>
</protein>
<sequence>LSKELKKGTKVVHRAAENVHFVKEFARGRIESYWYRVLLADLYYVYSVLEEESRKHKDHPCFGPIHFPEKLERTESIKEDLAFYYGEDWEEQIKLSDATKEYVDRLKAISAEDPRLLIPHHYTRYLGDLSGGAILKKMAVKAMKLPETGEGVKFFTFDKVANAKEFKNHYRSRLDKLDISKDVSDKLVQEANLAFMLNIKVFKEID</sequence>
<dbReference type="PhylomeDB" id="A7SFB7"/>
<accession>A7SFB7</accession>
<evidence type="ECO:0000313" key="10">
    <source>
        <dbReference type="Proteomes" id="UP000001593"/>
    </source>
</evidence>
<dbReference type="OrthoDB" id="652091at2759"/>
<keyword evidence="6 8" id="KW-0408">Iron</keyword>
<evidence type="ECO:0000313" key="9">
    <source>
        <dbReference type="EMBL" id="EDO37616.1"/>
    </source>
</evidence>
<dbReference type="InterPro" id="IPR016053">
    <property type="entry name" value="Haem_Oase-like"/>
</dbReference>
<feature type="non-terminal residue" evidence="9">
    <location>
        <position position="206"/>
    </location>
</feature>
<dbReference type="FunFam" id="1.20.910.10:FF:000001">
    <property type="entry name" value="Heme oxygenase 1"/>
    <property type="match status" value="1"/>
</dbReference>
<evidence type="ECO:0000256" key="8">
    <source>
        <dbReference type="PIRSR" id="PIRSR000343-2"/>
    </source>
</evidence>
<feature type="binding site" evidence="7">
    <location>
        <position position="6"/>
    </location>
    <ligand>
        <name>heme b</name>
        <dbReference type="ChEBI" id="CHEBI:60344"/>
    </ligand>
</feature>
<keyword evidence="4 8" id="KW-0479">Metal-binding</keyword>
<dbReference type="Pfam" id="PF01126">
    <property type="entry name" value="Heme_oxygenase"/>
    <property type="match status" value="1"/>
</dbReference>
<comment type="similarity">
    <text evidence="1">Belongs to the heme oxygenase family.</text>
</comment>
<feature type="non-terminal residue" evidence="9">
    <location>
        <position position="1"/>
    </location>
</feature>
<dbReference type="PANTHER" id="PTHR10720">
    <property type="entry name" value="HEME OXYGENASE"/>
    <property type="match status" value="1"/>
</dbReference>
<dbReference type="AlphaFoldDB" id="A7SFB7"/>
<dbReference type="STRING" id="45351.A7SFB7"/>
<feature type="binding site" description="axial binding residue" evidence="8">
    <location>
        <position position="13"/>
    </location>
    <ligand>
        <name>heme b</name>
        <dbReference type="ChEBI" id="CHEBI:60344"/>
    </ligand>
    <ligandPart>
        <name>Fe</name>
        <dbReference type="ChEBI" id="CHEBI:18248"/>
    </ligandPart>
</feature>
<evidence type="ECO:0000256" key="5">
    <source>
        <dbReference type="ARBA" id="ARBA00023002"/>
    </source>
</evidence>
<proteinExistence type="inferred from homology"/>
<dbReference type="InParanoid" id="A7SFB7"/>
<evidence type="ECO:0000256" key="7">
    <source>
        <dbReference type="PIRSR" id="PIRSR000343-1"/>
    </source>
</evidence>
<dbReference type="GO" id="GO:0006979">
    <property type="term" value="P:response to oxidative stress"/>
    <property type="evidence" value="ECO:0000318"/>
    <property type="project" value="GO_Central"/>
</dbReference>
<reference evidence="9 10" key="1">
    <citation type="journal article" date="2007" name="Science">
        <title>Sea anemone genome reveals ancestral eumetazoan gene repertoire and genomic organization.</title>
        <authorList>
            <person name="Putnam N.H."/>
            <person name="Srivastava M."/>
            <person name="Hellsten U."/>
            <person name="Dirks B."/>
            <person name="Chapman J."/>
            <person name="Salamov A."/>
            <person name="Terry A."/>
            <person name="Shapiro H."/>
            <person name="Lindquist E."/>
            <person name="Kapitonov V.V."/>
            <person name="Jurka J."/>
            <person name="Genikhovich G."/>
            <person name="Grigoriev I.V."/>
            <person name="Lucas S.M."/>
            <person name="Steele R.E."/>
            <person name="Finnerty J.R."/>
            <person name="Technau U."/>
            <person name="Martindale M.Q."/>
            <person name="Rokhsar D.S."/>
        </authorList>
    </citation>
    <scope>NUCLEOTIDE SEQUENCE [LARGE SCALE GENOMIC DNA]</scope>
    <source>
        <strain evidence="10">CH2 X CH6</strain>
    </source>
</reference>
<dbReference type="GO" id="GO:0046872">
    <property type="term" value="F:metal ion binding"/>
    <property type="evidence" value="ECO:0007669"/>
    <property type="project" value="UniProtKB-KW"/>
</dbReference>
<keyword evidence="3 7" id="KW-0349">Heme</keyword>
<dbReference type="PRINTS" id="PR00088">
    <property type="entry name" value="HAEMOXYGNASE"/>
</dbReference>
<dbReference type="Gene3D" id="1.20.910.10">
    <property type="entry name" value="Heme oxygenase-like"/>
    <property type="match status" value="1"/>
</dbReference>
<evidence type="ECO:0000256" key="1">
    <source>
        <dbReference type="ARBA" id="ARBA00006134"/>
    </source>
</evidence>
<dbReference type="EC" id="1.14.14.18" evidence="2"/>
<gene>
    <name evidence="9" type="ORF">NEMVEDRAFT_v1g25425</name>
</gene>
<dbReference type="SUPFAM" id="SSF48613">
    <property type="entry name" value="Heme oxygenase-like"/>
    <property type="match status" value="1"/>
</dbReference>
<organism evidence="9 10">
    <name type="scientific">Nematostella vectensis</name>
    <name type="common">Starlet sea anemone</name>
    <dbReference type="NCBI Taxonomy" id="45351"/>
    <lineage>
        <taxon>Eukaryota</taxon>
        <taxon>Metazoa</taxon>
        <taxon>Cnidaria</taxon>
        <taxon>Anthozoa</taxon>
        <taxon>Hexacorallia</taxon>
        <taxon>Actiniaria</taxon>
        <taxon>Edwardsiidae</taxon>
        <taxon>Nematostella</taxon>
    </lineage>
</organism>
<dbReference type="GO" id="GO:0020037">
    <property type="term" value="F:heme binding"/>
    <property type="evidence" value="ECO:0000318"/>
    <property type="project" value="GO_Central"/>
</dbReference>
<dbReference type="FunCoup" id="A7SFB7">
    <property type="interactions" value="15"/>
</dbReference>
<dbReference type="Proteomes" id="UP000001593">
    <property type="component" value="Unassembled WGS sequence"/>
</dbReference>
<dbReference type="GO" id="GO:0006788">
    <property type="term" value="P:heme oxidation"/>
    <property type="evidence" value="ECO:0000318"/>
    <property type="project" value="GO_Central"/>
</dbReference>
<feature type="binding site" evidence="7">
    <location>
        <position position="122"/>
    </location>
    <ligand>
        <name>heme b</name>
        <dbReference type="ChEBI" id="CHEBI:60344"/>
    </ligand>
</feature>
<dbReference type="HOGENOM" id="CLU_057050_2_0_1"/>
<evidence type="ECO:0000256" key="4">
    <source>
        <dbReference type="ARBA" id="ARBA00022723"/>
    </source>
</evidence>
<name>A7SFB7_NEMVE</name>
<dbReference type="PANTHER" id="PTHR10720:SF0">
    <property type="entry name" value="HEME OXYGENASE"/>
    <property type="match status" value="1"/>
</dbReference>
<keyword evidence="10" id="KW-1185">Reference proteome</keyword>
<evidence type="ECO:0000256" key="3">
    <source>
        <dbReference type="ARBA" id="ARBA00022617"/>
    </source>
</evidence>
<dbReference type="PIRSF" id="PIRSF000343">
    <property type="entry name" value="Haem_Oase"/>
    <property type="match status" value="1"/>
</dbReference>
<evidence type="ECO:0000256" key="2">
    <source>
        <dbReference type="ARBA" id="ARBA00012360"/>
    </source>
</evidence>
<dbReference type="InterPro" id="IPR016084">
    <property type="entry name" value="Haem_Oase-like_multi-hlx"/>
</dbReference>
<dbReference type="OMA" id="HACQLAM"/>
<evidence type="ECO:0000256" key="6">
    <source>
        <dbReference type="ARBA" id="ARBA00023004"/>
    </source>
</evidence>
<dbReference type="CDD" id="cd19165">
    <property type="entry name" value="HemeO"/>
    <property type="match status" value="1"/>
</dbReference>
<dbReference type="InterPro" id="IPR002051">
    <property type="entry name" value="Haem_Oase"/>
</dbReference>
<dbReference type="GO" id="GO:0042167">
    <property type="term" value="P:heme catabolic process"/>
    <property type="evidence" value="ECO:0000318"/>
    <property type="project" value="GO_Central"/>
</dbReference>
<keyword evidence="5" id="KW-0560">Oxidoreductase</keyword>
<dbReference type="EMBL" id="DS469643">
    <property type="protein sequence ID" value="EDO37616.1"/>
    <property type="molecule type" value="Genomic_DNA"/>
</dbReference>
<dbReference type="GO" id="GO:0004392">
    <property type="term" value="F:heme oxygenase (decyclizing) activity"/>
    <property type="evidence" value="ECO:0000318"/>
    <property type="project" value="GO_Central"/>
</dbReference>
<dbReference type="eggNOG" id="KOG4480">
    <property type="taxonomic scope" value="Eukaryota"/>
</dbReference>